<sequence length="293" mass="32700">MKKHGIKRDVSSIPPGEEEKLRGKPSNESFLFFLLLRLPSLNFFLTPHLHHPAFLPRSGIVDIQFRTEIPEGDAIKLWTIFGYNGLGDSEVTDDVFPHELGDILVFDASVCFGFHPFTEVICGDEQEFSFGRVRLVRVLLCPYPTARRARDLKLVSASPTAYVGPVKDRLYKCPPIKVKRAACTRILCAFLGSSGRVPVWRYPIMSFVHLGRLFGFASMTRSLKTDRVRARSNPDRMALYSASLLEAGNPSQMACSKCSPVGDCSRSPTPNPDDREAPSTRKVHHSCSSSSLR</sequence>
<feature type="region of interest" description="Disordered" evidence="1">
    <location>
        <begin position="260"/>
        <end position="293"/>
    </location>
</feature>
<dbReference type="Proteomes" id="UP000288805">
    <property type="component" value="Unassembled WGS sequence"/>
</dbReference>
<evidence type="ECO:0000313" key="3">
    <source>
        <dbReference type="Proteomes" id="UP000288805"/>
    </source>
</evidence>
<proteinExistence type="predicted"/>
<comment type="caution">
    <text evidence="2">The sequence shown here is derived from an EMBL/GenBank/DDBJ whole genome shotgun (WGS) entry which is preliminary data.</text>
</comment>
<protein>
    <submittedName>
        <fullName evidence="2">Uncharacterized protein</fullName>
    </submittedName>
</protein>
<dbReference type="EMBL" id="QGNW01000519">
    <property type="protein sequence ID" value="RVW68783.1"/>
    <property type="molecule type" value="Genomic_DNA"/>
</dbReference>
<reference evidence="2 3" key="1">
    <citation type="journal article" date="2018" name="PLoS Genet.">
        <title>Population sequencing reveals clonal diversity and ancestral inbreeding in the grapevine cultivar Chardonnay.</title>
        <authorList>
            <person name="Roach M.J."/>
            <person name="Johnson D.L."/>
            <person name="Bohlmann J."/>
            <person name="van Vuuren H.J."/>
            <person name="Jones S.J."/>
            <person name="Pretorius I.S."/>
            <person name="Schmidt S.A."/>
            <person name="Borneman A.R."/>
        </authorList>
    </citation>
    <scope>NUCLEOTIDE SEQUENCE [LARGE SCALE GENOMIC DNA]</scope>
    <source>
        <strain evidence="3">cv. Chardonnay</strain>
        <tissue evidence="2">Leaf</tissue>
    </source>
</reference>
<evidence type="ECO:0000313" key="2">
    <source>
        <dbReference type="EMBL" id="RVW68783.1"/>
    </source>
</evidence>
<dbReference type="AlphaFoldDB" id="A0A438G978"/>
<feature type="region of interest" description="Disordered" evidence="1">
    <location>
        <begin position="1"/>
        <end position="23"/>
    </location>
</feature>
<organism evidence="2 3">
    <name type="scientific">Vitis vinifera</name>
    <name type="common">Grape</name>
    <dbReference type="NCBI Taxonomy" id="29760"/>
    <lineage>
        <taxon>Eukaryota</taxon>
        <taxon>Viridiplantae</taxon>
        <taxon>Streptophyta</taxon>
        <taxon>Embryophyta</taxon>
        <taxon>Tracheophyta</taxon>
        <taxon>Spermatophyta</taxon>
        <taxon>Magnoliopsida</taxon>
        <taxon>eudicotyledons</taxon>
        <taxon>Gunneridae</taxon>
        <taxon>Pentapetalae</taxon>
        <taxon>rosids</taxon>
        <taxon>Vitales</taxon>
        <taxon>Vitaceae</taxon>
        <taxon>Viteae</taxon>
        <taxon>Vitis</taxon>
    </lineage>
</organism>
<accession>A0A438G978</accession>
<name>A0A438G978_VITVI</name>
<gene>
    <name evidence="2" type="ORF">CK203_060954</name>
</gene>
<evidence type="ECO:0000256" key="1">
    <source>
        <dbReference type="SAM" id="MobiDB-lite"/>
    </source>
</evidence>